<feature type="compositionally biased region" description="Basic residues" evidence="1">
    <location>
        <begin position="1"/>
        <end position="10"/>
    </location>
</feature>
<reference evidence="2 3" key="1">
    <citation type="journal article" date="2023" name="PLoS ONE">
        <title>Complete genome assembly of Hawai'i environmental nontuberculous mycobacteria reveals unexpected co-isolation with methylobacteria.</title>
        <authorList>
            <person name="Hendrix J."/>
            <person name="Epperson L.E."/>
            <person name="Tong E.I."/>
            <person name="Chan Y.L."/>
            <person name="Hasan N.A."/>
            <person name="Dawrs S.N."/>
            <person name="Norton G.J."/>
            <person name="Virdi R."/>
            <person name="Crooks J.L."/>
            <person name="Chan E.D."/>
            <person name="Honda J.R."/>
            <person name="Strong M."/>
        </authorList>
    </citation>
    <scope>NUCLEOTIDE SEQUENCE [LARGE SCALE GENOMIC DNA]</scope>
    <source>
        <strain evidence="2 3">NJH_HI01</strain>
    </source>
</reference>
<evidence type="ECO:0000313" key="2">
    <source>
        <dbReference type="EMBL" id="MEN3230687.1"/>
    </source>
</evidence>
<dbReference type="EMBL" id="JAQYXL010000001">
    <property type="protein sequence ID" value="MEN3230687.1"/>
    <property type="molecule type" value="Genomic_DNA"/>
</dbReference>
<comment type="caution">
    <text evidence="2">The sequence shown here is derived from an EMBL/GenBank/DDBJ whole genome shotgun (WGS) entry which is preliminary data.</text>
</comment>
<dbReference type="Proteomes" id="UP001404845">
    <property type="component" value="Unassembled WGS sequence"/>
</dbReference>
<sequence>MLRAAHRHSARHADEVRSSPRCGGFYCLEIFAPDEIAEWVDRNATALCPRCGVDAGIGEMSGYPVQSAAILRAMHQEWF</sequence>
<protein>
    <submittedName>
        <fullName evidence="2">Cytoplasmic protein</fullName>
    </submittedName>
</protein>
<evidence type="ECO:0000256" key="1">
    <source>
        <dbReference type="SAM" id="MobiDB-lite"/>
    </source>
</evidence>
<feature type="region of interest" description="Disordered" evidence="1">
    <location>
        <begin position="1"/>
        <end position="20"/>
    </location>
</feature>
<keyword evidence="3" id="KW-1185">Reference proteome</keyword>
<organism evidence="2 3">
    <name type="scientific">Methylorubrum rhodesianum</name>
    <dbReference type="NCBI Taxonomy" id="29427"/>
    <lineage>
        <taxon>Bacteria</taxon>
        <taxon>Pseudomonadati</taxon>
        <taxon>Pseudomonadota</taxon>
        <taxon>Alphaproteobacteria</taxon>
        <taxon>Hyphomicrobiales</taxon>
        <taxon>Methylobacteriaceae</taxon>
        <taxon>Methylorubrum</taxon>
    </lineage>
</organism>
<name>A0ABU9ZGZ3_9HYPH</name>
<gene>
    <name evidence="2" type="ORF">PUR21_24200</name>
</gene>
<proteinExistence type="predicted"/>
<evidence type="ECO:0000313" key="3">
    <source>
        <dbReference type="Proteomes" id="UP001404845"/>
    </source>
</evidence>
<dbReference type="RefSeq" id="WP_200672270.1">
    <property type="nucleotide sequence ID" value="NZ_JACWCW010000112.1"/>
</dbReference>
<accession>A0ABU9ZGZ3</accession>